<feature type="transmembrane region" description="Helical" evidence="1">
    <location>
        <begin position="31"/>
        <end position="51"/>
    </location>
</feature>
<dbReference type="AlphaFoldDB" id="A0A4U9UYW6"/>
<reference evidence="2" key="1">
    <citation type="submission" date="2019-05" db="EMBL/GenBank/DDBJ databases">
        <authorList>
            <consortium name="Pathogen Informatics"/>
        </authorList>
    </citation>
    <scope>NUCLEOTIDE SEQUENCE [LARGE SCALE GENOMIC DNA]</scope>
    <source>
        <strain evidence="2">NCTC12965</strain>
    </source>
</reference>
<proteinExistence type="predicted"/>
<keyword evidence="1" id="KW-0472">Membrane</keyword>
<evidence type="ECO:0000256" key="1">
    <source>
        <dbReference type="SAM" id="Phobius"/>
    </source>
</evidence>
<gene>
    <name evidence="2" type="ORF">NCTC12965_03797</name>
</gene>
<organism evidence="2">
    <name type="scientific">Serratia fonticola</name>
    <dbReference type="NCBI Taxonomy" id="47917"/>
    <lineage>
        <taxon>Bacteria</taxon>
        <taxon>Pseudomonadati</taxon>
        <taxon>Pseudomonadota</taxon>
        <taxon>Gammaproteobacteria</taxon>
        <taxon>Enterobacterales</taxon>
        <taxon>Yersiniaceae</taxon>
        <taxon>Serratia</taxon>
    </lineage>
</organism>
<protein>
    <submittedName>
        <fullName evidence="2">Uncharacterized protein</fullName>
    </submittedName>
</protein>
<name>A0A4U9UYW6_SERFO</name>
<sequence length="89" mass="9413">MDMAKTAIAAAASFVAGVVLTATTLVAGSIIISAGIIFIIGFATVILLDVIDKKYGISERLIALLKEKNRVKPKTPEANFHFILNGLGR</sequence>
<dbReference type="EMBL" id="CABEEZ010000080">
    <property type="protein sequence ID" value="VTR35474.1"/>
    <property type="molecule type" value="Genomic_DNA"/>
</dbReference>
<keyword evidence="1" id="KW-0812">Transmembrane</keyword>
<evidence type="ECO:0000313" key="2">
    <source>
        <dbReference type="EMBL" id="VTR35474.1"/>
    </source>
</evidence>
<accession>A0A4U9UYW6</accession>
<keyword evidence="1" id="KW-1133">Transmembrane helix</keyword>